<dbReference type="EMBL" id="BAABFB010000046">
    <property type="protein sequence ID" value="GAA4481133.1"/>
    <property type="molecule type" value="Genomic_DNA"/>
</dbReference>
<feature type="compositionally biased region" description="Polar residues" evidence="1">
    <location>
        <begin position="1"/>
        <end position="16"/>
    </location>
</feature>
<dbReference type="RefSeq" id="WP_345346007.1">
    <property type="nucleotide sequence ID" value="NZ_BAABFB010000046.1"/>
</dbReference>
<evidence type="ECO:0000256" key="1">
    <source>
        <dbReference type="SAM" id="MobiDB-lite"/>
    </source>
</evidence>
<organism evidence="2 3">
    <name type="scientific">Rhodococcus olei</name>
    <dbReference type="NCBI Taxonomy" id="2161675"/>
    <lineage>
        <taxon>Bacteria</taxon>
        <taxon>Bacillati</taxon>
        <taxon>Actinomycetota</taxon>
        <taxon>Actinomycetes</taxon>
        <taxon>Mycobacteriales</taxon>
        <taxon>Nocardiaceae</taxon>
        <taxon>Rhodococcus</taxon>
    </lineage>
</organism>
<name>A0ABP8P647_9NOCA</name>
<proteinExistence type="predicted"/>
<keyword evidence="3" id="KW-1185">Reference proteome</keyword>
<gene>
    <name evidence="2" type="ORF">GCM10023094_28780</name>
</gene>
<feature type="region of interest" description="Disordered" evidence="1">
    <location>
        <begin position="1"/>
        <end position="38"/>
    </location>
</feature>
<accession>A0ABP8P647</accession>
<sequence length="154" mass="17648">MSTAKPSFTAPTTPQRVGTVDRVPPTGDPVGSQRRCHHRDGVRSAARLALRFQYRVARLPFHLLHIAVLEPILDDSAPTRLAYERLLIDCDRTVARLLADGAAADRAERLRRRSAPARYTIARRHRQIQSDTDAVLDRHRARFEERRRHTDESR</sequence>
<protein>
    <submittedName>
        <fullName evidence="2">Uncharacterized protein</fullName>
    </submittedName>
</protein>
<dbReference type="Proteomes" id="UP001501183">
    <property type="component" value="Unassembled WGS sequence"/>
</dbReference>
<evidence type="ECO:0000313" key="3">
    <source>
        <dbReference type="Proteomes" id="UP001501183"/>
    </source>
</evidence>
<comment type="caution">
    <text evidence="2">The sequence shown here is derived from an EMBL/GenBank/DDBJ whole genome shotgun (WGS) entry which is preliminary data.</text>
</comment>
<evidence type="ECO:0000313" key="2">
    <source>
        <dbReference type="EMBL" id="GAA4481133.1"/>
    </source>
</evidence>
<reference evidence="3" key="1">
    <citation type="journal article" date="2019" name="Int. J. Syst. Evol. Microbiol.">
        <title>The Global Catalogue of Microorganisms (GCM) 10K type strain sequencing project: providing services to taxonomists for standard genome sequencing and annotation.</title>
        <authorList>
            <consortium name="The Broad Institute Genomics Platform"/>
            <consortium name="The Broad Institute Genome Sequencing Center for Infectious Disease"/>
            <person name="Wu L."/>
            <person name="Ma J."/>
        </authorList>
    </citation>
    <scope>NUCLEOTIDE SEQUENCE [LARGE SCALE GENOMIC DNA]</scope>
    <source>
        <strain evidence="3">JCM 32206</strain>
    </source>
</reference>